<dbReference type="CDD" id="cd19500">
    <property type="entry name" value="RecA-like_Lon"/>
    <property type="match status" value="1"/>
</dbReference>
<dbReference type="Gene3D" id="3.30.230.10">
    <property type="match status" value="1"/>
</dbReference>
<evidence type="ECO:0000256" key="9">
    <source>
        <dbReference type="HAMAP-Rule" id="MF_03120"/>
    </source>
</evidence>
<dbReference type="InterPro" id="IPR003593">
    <property type="entry name" value="AAA+_ATPase"/>
</dbReference>
<dbReference type="InterPro" id="IPR027417">
    <property type="entry name" value="P-loop_NTPase"/>
</dbReference>
<comment type="similarity">
    <text evidence="9 10 11">Belongs to the peptidase S16 family.</text>
</comment>
<keyword evidence="4 9" id="KW-0378">Hydrolase</keyword>
<feature type="active site" evidence="9 10">
    <location>
        <position position="1096"/>
    </location>
</feature>
<feature type="domain" description="Lon N-terminal" evidence="14">
    <location>
        <begin position="217"/>
        <end position="522"/>
    </location>
</feature>
<feature type="active site" evidence="9 10">
    <location>
        <position position="1139"/>
    </location>
</feature>
<dbReference type="Pfam" id="PF22667">
    <property type="entry name" value="Lon_lid"/>
    <property type="match status" value="1"/>
</dbReference>
<evidence type="ECO:0000256" key="8">
    <source>
        <dbReference type="ARBA" id="ARBA00023128"/>
    </source>
</evidence>
<feature type="compositionally biased region" description="Low complexity" evidence="12">
    <location>
        <begin position="920"/>
        <end position="965"/>
    </location>
</feature>
<dbReference type="PANTHER" id="PTHR43718:SF2">
    <property type="entry name" value="LON PROTEASE HOMOLOG, MITOCHONDRIAL"/>
    <property type="match status" value="1"/>
</dbReference>
<dbReference type="InterPro" id="IPR020568">
    <property type="entry name" value="Ribosomal_Su5_D2-typ_SF"/>
</dbReference>
<comment type="subunit">
    <text evidence="9">Homohexamer or homoheptamer. Organized in a ring with a central cavity.</text>
</comment>
<dbReference type="Gene3D" id="3.40.50.300">
    <property type="entry name" value="P-loop containing nucleotide triphosphate hydrolases"/>
    <property type="match status" value="1"/>
</dbReference>
<gene>
    <name evidence="9 15" type="primary">PIM1</name>
    <name evidence="15" type="ORF">SCUCBS95973_004374</name>
</gene>
<comment type="subcellular location">
    <subcellularLocation>
        <location evidence="1 9">Mitochondrion matrix</location>
    </subcellularLocation>
</comment>
<dbReference type="Proteomes" id="UP001642405">
    <property type="component" value="Unassembled WGS sequence"/>
</dbReference>
<dbReference type="InterPro" id="IPR003111">
    <property type="entry name" value="Lon_prtase_N"/>
</dbReference>
<feature type="compositionally biased region" description="Low complexity" evidence="12">
    <location>
        <begin position="158"/>
        <end position="176"/>
    </location>
</feature>
<evidence type="ECO:0000256" key="6">
    <source>
        <dbReference type="ARBA" id="ARBA00022840"/>
    </source>
</evidence>
<keyword evidence="7 9" id="KW-0238">DNA-binding</keyword>
<feature type="compositionally biased region" description="Pro residues" evidence="12">
    <location>
        <begin position="353"/>
        <end position="363"/>
    </location>
</feature>
<evidence type="ECO:0000256" key="10">
    <source>
        <dbReference type="PROSITE-ProRule" id="PRU01122"/>
    </source>
</evidence>
<dbReference type="InterPro" id="IPR008269">
    <property type="entry name" value="Lon_proteolytic"/>
</dbReference>
<dbReference type="InterPro" id="IPR015947">
    <property type="entry name" value="PUA-like_sf"/>
</dbReference>
<dbReference type="InterPro" id="IPR004815">
    <property type="entry name" value="Lon_bac/euk-typ"/>
</dbReference>
<dbReference type="InterPro" id="IPR014721">
    <property type="entry name" value="Ribsml_uS5_D2-typ_fold_subgr"/>
</dbReference>
<feature type="compositionally biased region" description="Basic and acidic residues" evidence="12">
    <location>
        <begin position="116"/>
        <end position="127"/>
    </location>
</feature>
<evidence type="ECO:0000256" key="12">
    <source>
        <dbReference type="SAM" id="MobiDB-lite"/>
    </source>
</evidence>
<feature type="region of interest" description="Disordered" evidence="12">
    <location>
        <begin position="65"/>
        <end position="204"/>
    </location>
</feature>
<evidence type="ECO:0000256" key="3">
    <source>
        <dbReference type="ARBA" id="ARBA00022741"/>
    </source>
</evidence>
<dbReference type="InterPro" id="IPR054594">
    <property type="entry name" value="Lon_lid"/>
</dbReference>
<feature type="compositionally biased region" description="Gly residues" evidence="12">
    <location>
        <begin position="177"/>
        <end position="191"/>
    </location>
</feature>
<dbReference type="SUPFAM" id="SSF88697">
    <property type="entry name" value="PUA domain-like"/>
    <property type="match status" value="1"/>
</dbReference>
<dbReference type="EC" id="3.4.21.53" evidence="9"/>
<keyword evidence="6 9" id="KW-0067">ATP-binding</keyword>
<dbReference type="InterPro" id="IPR046336">
    <property type="entry name" value="Lon_prtase_N_sf"/>
</dbReference>
<dbReference type="PRINTS" id="PR00830">
    <property type="entry name" value="ENDOLAPTASE"/>
</dbReference>
<feature type="region of interest" description="Disordered" evidence="12">
    <location>
        <begin position="920"/>
        <end position="973"/>
    </location>
</feature>
<sequence>MLRQHASRRLLAGSVPRCCTRPAPSRLLSTTAPVLRPRHAAPASILSPRATALLLTPPRLRSSVDAAPFSTSPAHLKKQPRGFFDTATSSADEEAKTKEAEEKEAEQQQQQEGEDKESSGDRAKADPAAKATTAKADAAKEADSGAAKSSVEAKSKSASDSADAAADGKASSSSGASSGGSAGGDGSGAGDGGKKGRKSSADKALQKPVVPEVYPQVMAIPIAKRPLFPGFYKAITIKDPNVASAITEMIKRGQPYVGAFLFKDENADDDIIHSADEVHDVGVFAQITSAFPLHGEGATGLTAILYPHRRIRLSTLIPPGTAGSGETSTADVEPVSDAAAPAAVTAEAEAVPEPVPEPEPIPAKPTDEEAQREKKGDVVASFEEGAVTAVPKSEAPAAALHPLHTAQYEPTSFLRKFNVSLVNVENLTEEPFDAKSPVIRAVTNEIVNVFKEVAQMNSLFRDQISTFSMSQSAGHVTAEPAKLADFAAAVSAGEPAELQEVLSSLNVEERMQKALVVLKNELMNAQLQSKITREVESKITKRQREYWLMEQMKGIRRELGIESDGKDKLVEKFKEKADKLAMPEAVRKVFDDEINKLAHLEPAASEFNVTRNYLDWLTQIPWGQRSAENFGIHNAVAVLDEDHYGLKDVKDRILEFIAVGKLRGTVEGKILCFVGPPGVGKTSIGKSIARALNRQYYRFSVGGLTDVAEIKGHRRTYVGALPGRVIQALKKCQTENPLILIDEIDKIGKGYQGDPSSALLELLDPEQNSSFLDHYMDVPVDLSKVLFVCTANMTDTIPRPLLDRMEVIRLSGYVADEKMAIAERYLAPAAKEMAGLQGADVTLSQDAIDELIKSYCRESGVRNLKKQIEKVYRKSALKIVQDLGDDVLPEAAAAEAALSSNMGTDGAAVASVTAADETAASDVASDVTSDDASSTTSSTATTSSESTSATETSEGSAASSSTTTTDKPRQPLNVPESVHVVIDRENLKDYVGPPVFTSDRLYDVTPPGVTMGLAWTQMGGAAMYVETILQSALRPSSRPSLEITGNIKAVMKESSTIAYSFAKAMMVKEFPDNHFFDKAKLHVHVPEGAVQKDGPSAGITMATSLLSLALDHHIDPTIAMTGELTLTGKVLRIGGLREKTIAARRAGCKTIVFPDDNMSDWLELPENIKEGIEGRPVKWYSDVFGIVFKDIDCEQASKCKICEWKKLHEDKDGSKKAENDD</sequence>
<dbReference type="InterPro" id="IPR003959">
    <property type="entry name" value="ATPase_AAA_core"/>
</dbReference>
<evidence type="ECO:0000313" key="15">
    <source>
        <dbReference type="EMBL" id="CAK7221080.1"/>
    </source>
</evidence>
<dbReference type="InterPro" id="IPR027065">
    <property type="entry name" value="Lon_Prtase"/>
</dbReference>
<evidence type="ECO:0000256" key="4">
    <source>
        <dbReference type="ARBA" id="ARBA00022801"/>
    </source>
</evidence>
<dbReference type="Gene3D" id="2.30.130.40">
    <property type="entry name" value="LON domain-like"/>
    <property type="match status" value="1"/>
</dbReference>
<organism evidence="15 16">
    <name type="scientific">Sporothrix curviconia</name>
    <dbReference type="NCBI Taxonomy" id="1260050"/>
    <lineage>
        <taxon>Eukaryota</taxon>
        <taxon>Fungi</taxon>
        <taxon>Dikarya</taxon>
        <taxon>Ascomycota</taxon>
        <taxon>Pezizomycotina</taxon>
        <taxon>Sordariomycetes</taxon>
        <taxon>Sordariomycetidae</taxon>
        <taxon>Ophiostomatales</taxon>
        <taxon>Ophiostomataceae</taxon>
        <taxon>Sporothrix</taxon>
    </lineage>
</organism>
<dbReference type="Pfam" id="PF00004">
    <property type="entry name" value="AAA"/>
    <property type="match status" value="1"/>
</dbReference>
<dbReference type="NCBIfam" id="TIGR00763">
    <property type="entry name" value="lon"/>
    <property type="match status" value="1"/>
</dbReference>
<feature type="binding site" evidence="9">
    <location>
        <begin position="675"/>
        <end position="682"/>
    </location>
    <ligand>
        <name>ATP</name>
        <dbReference type="ChEBI" id="CHEBI:30616"/>
    </ligand>
</feature>
<keyword evidence="2 9" id="KW-0645">Protease</keyword>
<proteinExistence type="inferred from homology"/>
<dbReference type="PANTHER" id="PTHR43718">
    <property type="entry name" value="LON PROTEASE"/>
    <property type="match status" value="1"/>
</dbReference>
<evidence type="ECO:0000256" key="7">
    <source>
        <dbReference type="ARBA" id="ARBA00023125"/>
    </source>
</evidence>
<dbReference type="PROSITE" id="PS51787">
    <property type="entry name" value="LON_N"/>
    <property type="match status" value="1"/>
</dbReference>
<evidence type="ECO:0000259" key="13">
    <source>
        <dbReference type="PROSITE" id="PS51786"/>
    </source>
</evidence>
<dbReference type="Gene3D" id="1.10.8.60">
    <property type="match status" value="1"/>
</dbReference>
<dbReference type="PROSITE" id="PS51786">
    <property type="entry name" value="LON_PROTEOLYTIC"/>
    <property type="match status" value="1"/>
</dbReference>
<feature type="compositionally biased region" description="Low complexity" evidence="12">
    <location>
        <begin position="332"/>
        <end position="352"/>
    </location>
</feature>
<dbReference type="EMBL" id="CAWUHB010000021">
    <property type="protein sequence ID" value="CAK7221080.1"/>
    <property type="molecule type" value="Genomic_DNA"/>
</dbReference>
<reference evidence="15 16" key="1">
    <citation type="submission" date="2024-01" db="EMBL/GenBank/DDBJ databases">
        <authorList>
            <person name="Allen C."/>
            <person name="Tagirdzhanova G."/>
        </authorList>
    </citation>
    <scope>NUCLEOTIDE SEQUENCE [LARGE SCALE GENOMIC DNA]</scope>
</reference>
<dbReference type="Pfam" id="PF05362">
    <property type="entry name" value="Lon_C"/>
    <property type="match status" value="1"/>
</dbReference>
<evidence type="ECO:0000256" key="1">
    <source>
        <dbReference type="ARBA" id="ARBA00004305"/>
    </source>
</evidence>
<protein>
    <recommendedName>
        <fullName evidence="9">Lon protease homolog, mitochondrial</fullName>
        <ecNumber evidence="9">3.4.21.53</ecNumber>
    </recommendedName>
</protein>
<dbReference type="SUPFAM" id="SSF52540">
    <property type="entry name" value="P-loop containing nucleoside triphosphate hydrolases"/>
    <property type="match status" value="1"/>
</dbReference>
<dbReference type="SMART" id="SM00464">
    <property type="entry name" value="LON"/>
    <property type="match status" value="1"/>
</dbReference>
<keyword evidence="8 9" id="KW-0496">Mitochondrion</keyword>
<evidence type="ECO:0000259" key="14">
    <source>
        <dbReference type="PROSITE" id="PS51787"/>
    </source>
</evidence>
<evidence type="ECO:0000256" key="2">
    <source>
        <dbReference type="ARBA" id="ARBA00022670"/>
    </source>
</evidence>
<evidence type="ECO:0000256" key="5">
    <source>
        <dbReference type="ARBA" id="ARBA00022825"/>
    </source>
</evidence>
<accession>A0ABP0BN67</accession>
<comment type="catalytic activity">
    <reaction evidence="9">
        <text>Hydrolysis of proteins in presence of ATP.</text>
        <dbReference type="EC" id="3.4.21.53"/>
    </reaction>
</comment>
<keyword evidence="5 9" id="KW-0720">Serine protease</keyword>
<dbReference type="SMART" id="SM00382">
    <property type="entry name" value="AAA"/>
    <property type="match status" value="1"/>
</dbReference>
<dbReference type="GO" id="GO:0006508">
    <property type="term" value="P:proteolysis"/>
    <property type="evidence" value="ECO:0007669"/>
    <property type="project" value="UniProtKB-KW"/>
</dbReference>
<name>A0ABP0BN67_9PEZI</name>
<dbReference type="Gene3D" id="1.20.58.1480">
    <property type="match status" value="1"/>
</dbReference>
<comment type="caution">
    <text evidence="15">The sequence shown here is derived from an EMBL/GenBank/DDBJ whole genome shotgun (WGS) entry which is preliminary data.</text>
</comment>
<dbReference type="SUPFAM" id="SSF54211">
    <property type="entry name" value="Ribosomal protein S5 domain 2-like"/>
    <property type="match status" value="1"/>
</dbReference>
<keyword evidence="16" id="KW-1185">Reference proteome</keyword>
<dbReference type="Gene3D" id="1.20.5.5270">
    <property type="match status" value="1"/>
</dbReference>
<dbReference type="GO" id="GO:0004252">
    <property type="term" value="F:serine-type endopeptidase activity"/>
    <property type="evidence" value="ECO:0007669"/>
    <property type="project" value="UniProtKB-EC"/>
</dbReference>
<evidence type="ECO:0000256" key="11">
    <source>
        <dbReference type="RuleBase" id="RU000591"/>
    </source>
</evidence>
<dbReference type="Pfam" id="PF02190">
    <property type="entry name" value="LON_substr_bdg"/>
    <property type="match status" value="1"/>
</dbReference>
<feature type="domain" description="Lon proteolytic" evidence="13">
    <location>
        <begin position="1004"/>
        <end position="1190"/>
    </location>
</feature>
<keyword evidence="3 9" id="KW-0547">Nucleotide-binding</keyword>
<comment type="function">
    <text evidence="9">ATP-dependent serine protease that mediates the selective degradation of misfolded, unassembled or oxidatively damaged polypeptides as well as certain short-lived regulatory proteins in the mitochondrial matrix. May also have a chaperone function in the assembly of inner membrane protein complexes. Participates in the regulation of mitochondrial gene expression and in the maintenance of the integrity of the mitochondrial genome. Binds to mitochondrial DNA in a site-specific manner.</text>
</comment>
<evidence type="ECO:0000313" key="16">
    <source>
        <dbReference type="Proteomes" id="UP001642405"/>
    </source>
</evidence>
<dbReference type="InterPro" id="IPR008268">
    <property type="entry name" value="Peptidase_S16_AS"/>
</dbReference>
<dbReference type="HAMAP" id="MF_03120">
    <property type="entry name" value="lonm_euk"/>
    <property type="match status" value="1"/>
</dbReference>
<feature type="region of interest" description="Disordered" evidence="12">
    <location>
        <begin position="317"/>
        <end position="373"/>
    </location>
</feature>
<dbReference type="PROSITE" id="PS01046">
    <property type="entry name" value="LON_SER"/>
    <property type="match status" value="1"/>
</dbReference>
<dbReference type="InterPro" id="IPR027503">
    <property type="entry name" value="Lonm_euk"/>
</dbReference>